<dbReference type="EMBL" id="JACHHK010000006">
    <property type="protein sequence ID" value="MBB5183581.1"/>
    <property type="molecule type" value="Genomic_DNA"/>
</dbReference>
<reference evidence="1 2" key="1">
    <citation type="submission" date="2020-08" db="EMBL/GenBank/DDBJ databases">
        <title>Genomic Encyclopedia of Type Strains, Phase IV (KMG-IV): sequencing the most valuable type-strain genomes for metagenomic binning, comparative biology and taxonomic classification.</title>
        <authorList>
            <person name="Goeker M."/>
        </authorList>
    </citation>
    <scope>NUCLEOTIDE SEQUENCE [LARGE SCALE GENOMIC DNA]</scope>
    <source>
        <strain evidence="1 2">DSM 25799</strain>
    </source>
</reference>
<proteinExistence type="predicted"/>
<dbReference type="Proteomes" id="UP000539953">
    <property type="component" value="Unassembled WGS sequence"/>
</dbReference>
<sequence length="74" mass="8690">MRDLLIYIEIYRGAKHTVRVSETMILKTLIMELAEVWRIPEAELILCRETARPLDSQISLQENQIVTGDHILWI</sequence>
<evidence type="ECO:0008006" key="3">
    <source>
        <dbReference type="Google" id="ProtNLM"/>
    </source>
</evidence>
<accession>A0A7W8FWR7</accession>
<comment type="caution">
    <text evidence="1">The sequence shown here is derived from an EMBL/GenBank/DDBJ whole genome shotgun (WGS) entry which is preliminary data.</text>
</comment>
<keyword evidence="2" id="KW-1185">Reference proteome</keyword>
<name>A0A7W8FWR7_9FIRM</name>
<protein>
    <recommendedName>
        <fullName evidence="3">Ubiquitin-like domain-containing protein</fullName>
    </recommendedName>
</protein>
<evidence type="ECO:0000313" key="2">
    <source>
        <dbReference type="Proteomes" id="UP000539953"/>
    </source>
</evidence>
<evidence type="ECO:0000313" key="1">
    <source>
        <dbReference type="EMBL" id="MBB5183581.1"/>
    </source>
</evidence>
<dbReference type="SUPFAM" id="SSF54236">
    <property type="entry name" value="Ubiquitin-like"/>
    <property type="match status" value="1"/>
</dbReference>
<dbReference type="InterPro" id="IPR029071">
    <property type="entry name" value="Ubiquitin-like_domsf"/>
</dbReference>
<dbReference type="AlphaFoldDB" id="A0A7W8FWR7"/>
<gene>
    <name evidence="1" type="ORF">HNQ47_001616</name>
</gene>
<dbReference type="RefSeq" id="WP_183328880.1">
    <property type="nucleotide sequence ID" value="NZ_JACHHK010000006.1"/>
</dbReference>
<organism evidence="1 2">
    <name type="scientific">Catenisphaera adipataccumulans</name>
    <dbReference type="NCBI Taxonomy" id="700500"/>
    <lineage>
        <taxon>Bacteria</taxon>
        <taxon>Bacillati</taxon>
        <taxon>Bacillota</taxon>
        <taxon>Erysipelotrichia</taxon>
        <taxon>Erysipelotrichales</taxon>
        <taxon>Erysipelotrichaceae</taxon>
        <taxon>Catenisphaera</taxon>
    </lineage>
</organism>